<dbReference type="Proteomes" id="UP000292547">
    <property type="component" value="Chromosome"/>
</dbReference>
<dbReference type="EMBL" id="CP032229">
    <property type="protein sequence ID" value="QBJ91515.1"/>
    <property type="molecule type" value="Genomic_DNA"/>
</dbReference>
<name>A0A4P6TVB2_STRSO</name>
<dbReference type="KEGG" id="sseo:D0Z67_15295"/>
<dbReference type="AlphaFoldDB" id="A0A4P6TVB2"/>
<dbReference type="GeneID" id="300100288"/>
<keyword evidence="2" id="KW-1185">Reference proteome</keyword>
<organism evidence="1 2">
    <name type="scientific">Streptomyces seoulensis</name>
    <dbReference type="NCBI Taxonomy" id="73044"/>
    <lineage>
        <taxon>Bacteria</taxon>
        <taxon>Bacillati</taxon>
        <taxon>Actinomycetota</taxon>
        <taxon>Actinomycetes</taxon>
        <taxon>Kitasatosporales</taxon>
        <taxon>Streptomycetaceae</taxon>
        <taxon>Streptomyces</taxon>
    </lineage>
</organism>
<evidence type="ECO:0000313" key="1">
    <source>
        <dbReference type="EMBL" id="QBJ91515.1"/>
    </source>
</evidence>
<dbReference type="RefSeq" id="WP_078872970.1">
    <property type="nucleotide sequence ID" value="NZ_CP032229.1"/>
</dbReference>
<protein>
    <submittedName>
        <fullName evidence="1">Uncharacterized protein</fullName>
    </submittedName>
</protein>
<proteinExistence type="predicted"/>
<reference evidence="1 2" key="1">
    <citation type="submission" date="2018-08" db="EMBL/GenBank/DDBJ databases">
        <title>The complete genome sequence of Streptomyces seoulensis, a pioneer strain for nickel superoxide dismutase discovery.</title>
        <authorList>
            <person name="Shin J."/>
            <person name="Lee J.-S."/>
            <person name="Lee E.-J."/>
            <person name="Youn H.-D."/>
        </authorList>
    </citation>
    <scope>NUCLEOTIDE SEQUENCE [LARGE SCALE GENOMIC DNA]</scope>
    <source>
        <strain evidence="1 2">KCTC 9819</strain>
    </source>
</reference>
<sequence>MISNEGVRLGAEAARRLARSGLYEFEPGPTLAEFTRIEREYGFEFAVDENWSPRATAPFWRDLL</sequence>
<dbReference type="OrthoDB" id="264195at2"/>
<accession>A0A4P6TVB2</accession>
<evidence type="ECO:0000313" key="2">
    <source>
        <dbReference type="Proteomes" id="UP000292547"/>
    </source>
</evidence>
<gene>
    <name evidence="1" type="ORF">D0Z67_15295</name>
</gene>